<feature type="compositionally biased region" description="Basic and acidic residues" evidence="8">
    <location>
        <begin position="238"/>
        <end position="249"/>
    </location>
</feature>
<sequence>MRRVLNYRHHLFYSFLLLFFSPVSPKGMVRLPTIVAVACLLQGIAAFVTPRPVLLSPARPSMRVNPLMMSKDLVGFGDDLDGSTCRIGIVKTRWNPEIVDSLYEGVRAALNETGVKDENVYDTTVPGSFELPLAARFLALSRQCDVVITIGCLIKGETMHFEYIAEAVTKGLMDIQLQTTIPVIFGVLTVLTEEQAVARSKGENNHGISWGKTAVEMALLRNAALAKGPNRATLPLTEKLEDTPEEKKQSKQFGF</sequence>
<feature type="chain" id="PRO_5004904733" description="6,7-dimethyl-8-ribityllumazine synthase" evidence="10">
    <location>
        <begin position="26"/>
        <end position="255"/>
    </location>
</feature>
<feature type="signal peptide" evidence="10">
    <location>
        <begin position="1"/>
        <end position="25"/>
    </location>
</feature>
<evidence type="ECO:0000256" key="6">
    <source>
        <dbReference type="ARBA" id="ARBA00048785"/>
    </source>
</evidence>
<dbReference type="CDD" id="cd09209">
    <property type="entry name" value="Lumazine_synthase-I"/>
    <property type="match status" value="1"/>
</dbReference>
<name>W7TXK0_9STRA</name>
<feature type="region of interest" description="Disordered" evidence="8">
    <location>
        <begin position="234"/>
        <end position="255"/>
    </location>
</feature>
<dbReference type="UniPathway" id="UPA00275">
    <property type="reaction ID" value="UER00404"/>
</dbReference>
<evidence type="ECO:0000256" key="2">
    <source>
        <dbReference type="ARBA" id="ARBA00007424"/>
    </source>
</evidence>
<dbReference type="InterPro" id="IPR034964">
    <property type="entry name" value="LS"/>
</dbReference>
<dbReference type="Proteomes" id="UP000019335">
    <property type="component" value="Chromosome 5"/>
</dbReference>
<dbReference type="PANTHER" id="PTHR21058">
    <property type="entry name" value="6,7-DIMETHYL-8-RIBITYLLUMAZINE SYNTHASE DMRL SYNTHASE LUMAZINE SYNTHASE"/>
    <property type="match status" value="1"/>
</dbReference>
<evidence type="ECO:0000256" key="8">
    <source>
        <dbReference type="SAM" id="MobiDB-lite"/>
    </source>
</evidence>
<keyword evidence="9" id="KW-0812">Transmembrane</keyword>
<keyword evidence="4 7" id="KW-0686">Riboflavin biosynthesis</keyword>
<dbReference type="GO" id="GO:0000906">
    <property type="term" value="F:6,7-dimethyl-8-ribityllumazine synthase activity"/>
    <property type="evidence" value="ECO:0007669"/>
    <property type="project" value="UniProtKB-EC"/>
</dbReference>
<keyword evidence="5 7" id="KW-0808">Transferase</keyword>
<dbReference type="HAMAP" id="MF_00178">
    <property type="entry name" value="Lumazine_synth"/>
    <property type="match status" value="1"/>
</dbReference>
<dbReference type="GO" id="GO:0009349">
    <property type="term" value="C:riboflavin synthase complex"/>
    <property type="evidence" value="ECO:0007669"/>
    <property type="project" value="UniProtKB-UniRule"/>
</dbReference>
<evidence type="ECO:0000256" key="9">
    <source>
        <dbReference type="SAM" id="Phobius"/>
    </source>
</evidence>
<dbReference type="EMBL" id="AZIL01000352">
    <property type="protein sequence ID" value="EWM28253.1"/>
    <property type="molecule type" value="Genomic_DNA"/>
</dbReference>
<dbReference type="Pfam" id="PF00885">
    <property type="entry name" value="DMRL_synthase"/>
    <property type="match status" value="1"/>
</dbReference>
<comment type="similarity">
    <text evidence="2 7">Belongs to the DMRL synthase family.</text>
</comment>
<dbReference type="GO" id="GO:0009231">
    <property type="term" value="P:riboflavin biosynthetic process"/>
    <property type="evidence" value="ECO:0007669"/>
    <property type="project" value="UniProtKB-UniPathway"/>
</dbReference>
<evidence type="ECO:0000256" key="4">
    <source>
        <dbReference type="ARBA" id="ARBA00022619"/>
    </source>
</evidence>
<gene>
    <name evidence="11" type="ORF">Naga_100004g9</name>
</gene>
<comment type="catalytic activity">
    <reaction evidence="6 7">
        <text>(2S)-2-hydroxy-3-oxobutyl phosphate + 5-amino-6-(D-ribitylamino)uracil = 6,7-dimethyl-8-(1-D-ribityl)lumazine + phosphate + 2 H2O + H(+)</text>
        <dbReference type="Rhea" id="RHEA:26152"/>
        <dbReference type="ChEBI" id="CHEBI:15377"/>
        <dbReference type="ChEBI" id="CHEBI:15378"/>
        <dbReference type="ChEBI" id="CHEBI:15934"/>
        <dbReference type="ChEBI" id="CHEBI:43474"/>
        <dbReference type="ChEBI" id="CHEBI:58201"/>
        <dbReference type="ChEBI" id="CHEBI:58830"/>
        <dbReference type="EC" id="2.5.1.78"/>
    </reaction>
</comment>
<keyword evidence="12" id="KW-1185">Reference proteome</keyword>
<dbReference type="OrthoDB" id="2965at2759"/>
<comment type="function">
    <text evidence="7">Catalyzes the formation of 6,7-dimethyl-8-ribityllumazine by condensation of 5-amino-6-(D-ribitylamino)uracil with 3,4-dihydroxy-2-butanone 4-phosphate. This is the penultimate step in the biosynthesis of riboflavin.</text>
</comment>
<evidence type="ECO:0000256" key="10">
    <source>
        <dbReference type="SAM" id="SignalP"/>
    </source>
</evidence>
<reference evidence="11 12" key="1">
    <citation type="journal article" date="2014" name="Mol. Plant">
        <title>Chromosome Scale Genome Assembly and Transcriptome Profiling of Nannochloropsis gaditana in Nitrogen Depletion.</title>
        <authorList>
            <person name="Corteggiani Carpinelli E."/>
            <person name="Telatin A."/>
            <person name="Vitulo N."/>
            <person name="Forcato C."/>
            <person name="D'Angelo M."/>
            <person name="Schiavon R."/>
            <person name="Vezzi A."/>
            <person name="Giacometti G.M."/>
            <person name="Morosinotto T."/>
            <person name="Valle G."/>
        </authorList>
    </citation>
    <scope>NUCLEOTIDE SEQUENCE [LARGE SCALE GENOMIC DNA]</scope>
    <source>
        <strain evidence="11 12">B-31</strain>
    </source>
</reference>
<evidence type="ECO:0000256" key="7">
    <source>
        <dbReference type="RuleBase" id="RU003795"/>
    </source>
</evidence>
<evidence type="ECO:0000256" key="3">
    <source>
        <dbReference type="ARBA" id="ARBA00012664"/>
    </source>
</evidence>
<dbReference type="AlphaFoldDB" id="W7TXK0"/>
<organism evidence="11 12">
    <name type="scientific">Nannochloropsis gaditana</name>
    <dbReference type="NCBI Taxonomy" id="72520"/>
    <lineage>
        <taxon>Eukaryota</taxon>
        <taxon>Sar</taxon>
        <taxon>Stramenopiles</taxon>
        <taxon>Ochrophyta</taxon>
        <taxon>Eustigmatophyceae</taxon>
        <taxon>Eustigmatales</taxon>
        <taxon>Monodopsidaceae</taxon>
        <taxon>Nannochloropsis</taxon>
    </lineage>
</organism>
<protein>
    <recommendedName>
        <fullName evidence="3 7">6,7-dimethyl-8-ribityllumazine synthase</fullName>
        <shortName evidence="7">DMRL synthase</shortName>
        <ecNumber evidence="3 7">2.5.1.78</ecNumber>
    </recommendedName>
</protein>
<dbReference type="SUPFAM" id="SSF52121">
    <property type="entry name" value="Lumazine synthase"/>
    <property type="match status" value="1"/>
</dbReference>
<dbReference type="NCBIfam" id="TIGR00114">
    <property type="entry name" value="lumazine-synth"/>
    <property type="match status" value="1"/>
</dbReference>
<keyword evidence="10" id="KW-0732">Signal</keyword>
<keyword evidence="9" id="KW-0472">Membrane</keyword>
<feature type="transmembrane region" description="Helical" evidence="9">
    <location>
        <begin position="35"/>
        <end position="54"/>
    </location>
</feature>
<comment type="pathway">
    <text evidence="1 7">Cofactor biosynthesis; riboflavin biosynthesis; riboflavin from 2-hydroxy-3-oxobutyl phosphate and 5-amino-6-(D-ribitylamino)uracil: step 1/2.</text>
</comment>
<dbReference type="EC" id="2.5.1.78" evidence="3 7"/>
<proteinExistence type="inferred from homology"/>
<dbReference type="InterPro" id="IPR002180">
    <property type="entry name" value="LS/RS"/>
</dbReference>
<comment type="caution">
    <text evidence="11">The sequence shown here is derived from an EMBL/GenBank/DDBJ whole genome shotgun (WGS) entry which is preliminary data.</text>
</comment>
<dbReference type="Gene3D" id="3.40.50.960">
    <property type="entry name" value="Lumazine/riboflavin synthase"/>
    <property type="match status" value="1"/>
</dbReference>
<accession>W7TXK0</accession>
<evidence type="ECO:0000256" key="1">
    <source>
        <dbReference type="ARBA" id="ARBA00004917"/>
    </source>
</evidence>
<evidence type="ECO:0000256" key="5">
    <source>
        <dbReference type="ARBA" id="ARBA00022679"/>
    </source>
</evidence>
<dbReference type="InterPro" id="IPR036467">
    <property type="entry name" value="LS/RS_sf"/>
</dbReference>
<evidence type="ECO:0000313" key="11">
    <source>
        <dbReference type="EMBL" id="EWM28253.1"/>
    </source>
</evidence>
<keyword evidence="9" id="KW-1133">Transmembrane helix</keyword>
<evidence type="ECO:0000313" key="12">
    <source>
        <dbReference type="Proteomes" id="UP000019335"/>
    </source>
</evidence>
<dbReference type="PANTHER" id="PTHR21058:SF0">
    <property type="entry name" value="6,7-DIMETHYL-8-RIBITYLLUMAZINE SYNTHASE"/>
    <property type="match status" value="1"/>
</dbReference>